<accession>A0A8R7QBW2</accession>
<sequence>MGGRRCWWKRLLDGGKGCWDPVPASAQRMIRLAGRDAAEDRRRLGPSRAREGLLATRKKKIRYC</sequence>
<keyword evidence="2" id="KW-1185">Reference proteome</keyword>
<reference evidence="1" key="2">
    <citation type="submission" date="2018-03" db="EMBL/GenBank/DDBJ databases">
        <title>The Triticum urartu genome reveals the dynamic nature of wheat genome evolution.</title>
        <authorList>
            <person name="Ling H."/>
            <person name="Ma B."/>
            <person name="Shi X."/>
            <person name="Liu H."/>
            <person name="Dong L."/>
            <person name="Sun H."/>
            <person name="Cao Y."/>
            <person name="Gao Q."/>
            <person name="Zheng S."/>
            <person name="Li Y."/>
            <person name="Yu Y."/>
            <person name="Du H."/>
            <person name="Qi M."/>
            <person name="Li Y."/>
            <person name="Yu H."/>
            <person name="Cui Y."/>
            <person name="Wang N."/>
            <person name="Chen C."/>
            <person name="Wu H."/>
            <person name="Zhao Y."/>
            <person name="Zhang J."/>
            <person name="Li Y."/>
            <person name="Zhou W."/>
            <person name="Zhang B."/>
            <person name="Hu W."/>
            <person name="Eijk M."/>
            <person name="Tang J."/>
            <person name="Witsenboer H."/>
            <person name="Zhao S."/>
            <person name="Li Z."/>
            <person name="Zhang A."/>
            <person name="Wang D."/>
            <person name="Liang C."/>
        </authorList>
    </citation>
    <scope>NUCLEOTIDE SEQUENCE [LARGE SCALE GENOMIC DNA]</scope>
    <source>
        <strain evidence="1">cv. G1812</strain>
    </source>
</reference>
<reference evidence="2" key="1">
    <citation type="journal article" date="2013" name="Nature">
        <title>Draft genome of the wheat A-genome progenitor Triticum urartu.</title>
        <authorList>
            <person name="Ling H.Q."/>
            <person name="Zhao S."/>
            <person name="Liu D."/>
            <person name="Wang J."/>
            <person name="Sun H."/>
            <person name="Zhang C."/>
            <person name="Fan H."/>
            <person name="Li D."/>
            <person name="Dong L."/>
            <person name="Tao Y."/>
            <person name="Gao C."/>
            <person name="Wu H."/>
            <person name="Li Y."/>
            <person name="Cui Y."/>
            <person name="Guo X."/>
            <person name="Zheng S."/>
            <person name="Wang B."/>
            <person name="Yu K."/>
            <person name="Liang Q."/>
            <person name="Yang W."/>
            <person name="Lou X."/>
            <person name="Chen J."/>
            <person name="Feng M."/>
            <person name="Jian J."/>
            <person name="Zhang X."/>
            <person name="Luo G."/>
            <person name="Jiang Y."/>
            <person name="Liu J."/>
            <person name="Wang Z."/>
            <person name="Sha Y."/>
            <person name="Zhang B."/>
            <person name="Wu H."/>
            <person name="Tang D."/>
            <person name="Shen Q."/>
            <person name="Xue P."/>
            <person name="Zou S."/>
            <person name="Wang X."/>
            <person name="Liu X."/>
            <person name="Wang F."/>
            <person name="Yang Y."/>
            <person name="An X."/>
            <person name="Dong Z."/>
            <person name="Zhang K."/>
            <person name="Zhang X."/>
            <person name="Luo M.C."/>
            <person name="Dvorak J."/>
            <person name="Tong Y."/>
            <person name="Wang J."/>
            <person name="Yang H."/>
            <person name="Li Z."/>
            <person name="Wang D."/>
            <person name="Zhang A."/>
            <person name="Wang J."/>
        </authorList>
    </citation>
    <scope>NUCLEOTIDE SEQUENCE</scope>
    <source>
        <strain evidence="2">cv. G1812</strain>
    </source>
</reference>
<dbReference type="AlphaFoldDB" id="A0A8R7QBW2"/>
<reference evidence="1" key="3">
    <citation type="submission" date="2022-06" db="UniProtKB">
        <authorList>
            <consortium name="EnsemblPlants"/>
        </authorList>
    </citation>
    <scope>IDENTIFICATION</scope>
</reference>
<proteinExistence type="predicted"/>
<name>A0A8R7QBW2_TRIUA</name>
<organism evidence="1 2">
    <name type="scientific">Triticum urartu</name>
    <name type="common">Red wild einkorn</name>
    <name type="synonym">Crithodium urartu</name>
    <dbReference type="NCBI Taxonomy" id="4572"/>
    <lineage>
        <taxon>Eukaryota</taxon>
        <taxon>Viridiplantae</taxon>
        <taxon>Streptophyta</taxon>
        <taxon>Embryophyta</taxon>
        <taxon>Tracheophyta</taxon>
        <taxon>Spermatophyta</taxon>
        <taxon>Magnoliopsida</taxon>
        <taxon>Liliopsida</taxon>
        <taxon>Poales</taxon>
        <taxon>Poaceae</taxon>
        <taxon>BOP clade</taxon>
        <taxon>Pooideae</taxon>
        <taxon>Triticodae</taxon>
        <taxon>Triticeae</taxon>
        <taxon>Triticinae</taxon>
        <taxon>Triticum</taxon>
    </lineage>
</organism>
<evidence type="ECO:0000313" key="1">
    <source>
        <dbReference type="EnsemblPlants" id="TuG1812G0500000699.01.T01.cds311156"/>
    </source>
</evidence>
<dbReference type="EnsemblPlants" id="TuG1812G0500000699.01.T01">
    <property type="protein sequence ID" value="TuG1812G0500000699.01.T01.cds311156"/>
    <property type="gene ID" value="TuG1812G0500000699.01"/>
</dbReference>
<dbReference type="Proteomes" id="UP000015106">
    <property type="component" value="Chromosome 5"/>
</dbReference>
<dbReference type="Gramene" id="TuG1812G0500000699.01.T01">
    <property type="protein sequence ID" value="TuG1812G0500000699.01.T01.cds311156"/>
    <property type="gene ID" value="TuG1812G0500000699.01"/>
</dbReference>
<protein>
    <submittedName>
        <fullName evidence="1">Uncharacterized protein</fullName>
    </submittedName>
</protein>
<evidence type="ECO:0000313" key="2">
    <source>
        <dbReference type="Proteomes" id="UP000015106"/>
    </source>
</evidence>